<feature type="domain" description="Polyphosphate kinase-2-related" evidence="2">
    <location>
        <begin position="40"/>
        <end position="264"/>
    </location>
</feature>
<feature type="compositionally biased region" description="Basic residues" evidence="1">
    <location>
        <begin position="304"/>
        <end position="317"/>
    </location>
</feature>
<dbReference type="AlphaFoldDB" id="C5C0T8"/>
<organism evidence="3 4">
    <name type="scientific">Beutenbergia cavernae (strain ATCC BAA-8 / DSM 12333 / CCUG 43141 / JCM 11478 / NBRC 16432 / NCIMB 13614 / HKI 0122)</name>
    <dbReference type="NCBI Taxonomy" id="471853"/>
    <lineage>
        <taxon>Bacteria</taxon>
        <taxon>Bacillati</taxon>
        <taxon>Actinomycetota</taxon>
        <taxon>Actinomycetes</taxon>
        <taxon>Micrococcales</taxon>
        <taxon>Beutenbergiaceae</taxon>
        <taxon>Beutenbergia</taxon>
    </lineage>
</organism>
<sequence length="317" mass="35331">MGKKKAKGTTTTAAQAVRIGDGFRLADVDAAATPGWTGDRAQAEARTQELGREMSELQERLFAHGRTGGTQAVLLVLQGLDTSGKGGVVRHVIGMVDPQGVALASFGVPTAEELRHHYLWRIRRALPPPGRIGVFDRSHYEDVLVVRVDELVPRETWEQRYDEINRFERQTAERGIRIIKVALVVSEAEQYARLRERLERPDKHWKYNPSDLATRKRWPLYRDAYQDVFDRTSTDLAPWHVVPADRKWYARLAVSELLVEALRDLQLDWPVADYDVAAELAKLDATAPAGSASASGATTSSPKASKKAGKKSGKKKK</sequence>
<feature type="compositionally biased region" description="Low complexity" evidence="1">
    <location>
        <begin position="286"/>
        <end position="303"/>
    </location>
</feature>
<dbReference type="InterPro" id="IPR022300">
    <property type="entry name" value="PPK2-rel_1"/>
</dbReference>
<dbReference type="InterPro" id="IPR022488">
    <property type="entry name" value="PPK2-related"/>
</dbReference>
<dbReference type="KEGG" id="bcv:Bcav_1082"/>
<proteinExistence type="predicted"/>
<evidence type="ECO:0000256" key="1">
    <source>
        <dbReference type="SAM" id="MobiDB-lite"/>
    </source>
</evidence>
<evidence type="ECO:0000313" key="4">
    <source>
        <dbReference type="Proteomes" id="UP000007962"/>
    </source>
</evidence>
<dbReference type="Pfam" id="PF03976">
    <property type="entry name" value="PPK2"/>
    <property type="match status" value="1"/>
</dbReference>
<dbReference type="OrthoDB" id="9775224at2"/>
<dbReference type="GO" id="GO:0016776">
    <property type="term" value="F:phosphotransferase activity, phosphate group as acceptor"/>
    <property type="evidence" value="ECO:0007669"/>
    <property type="project" value="InterPro"/>
</dbReference>
<feature type="region of interest" description="Disordered" evidence="1">
    <location>
        <begin position="286"/>
        <end position="317"/>
    </location>
</feature>
<name>C5C0T8_BEUC1</name>
<dbReference type="HOGENOM" id="CLU_048699_1_2_11"/>
<dbReference type="Proteomes" id="UP000007962">
    <property type="component" value="Chromosome"/>
</dbReference>
<dbReference type="PANTHER" id="PTHR34383">
    <property type="entry name" value="POLYPHOSPHATE:AMP PHOSPHOTRANSFERASE-RELATED"/>
    <property type="match status" value="1"/>
</dbReference>
<evidence type="ECO:0000313" key="3">
    <source>
        <dbReference type="EMBL" id="ACQ79342.1"/>
    </source>
</evidence>
<dbReference type="SUPFAM" id="SSF52540">
    <property type="entry name" value="P-loop containing nucleoside triphosphate hydrolases"/>
    <property type="match status" value="1"/>
</dbReference>
<dbReference type="InterPro" id="IPR027417">
    <property type="entry name" value="P-loop_NTPase"/>
</dbReference>
<gene>
    <name evidence="3" type="ordered locus">Bcav_1082</name>
</gene>
<dbReference type="eggNOG" id="COG2326">
    <property type="taxonomic scope" value="Bacteria"/>
</dbReference>
<dbReference type="RefSeq" id="WP_015881582.1">
    <property type="nucleotide sequence ID" value="NC_012669.1"/>
</dbReference>
<accession>C5C0T8</accession>
<dbReference type="NCBIfam" id="TIGR03709">
    <property type="entry name" value="PPK2_rel_1"/>
    <property type="match status" value="1"/>
</dbReference>
<dbReference type="EMBL" id="CP001618">
    <property type="protein sequence ID" value="ACQ79342.1"/>
    <property type="molecule type" value="Genomic_DNA"/>
</dbReference>
<dbReference type="STRING" id="471853.Bcav_1082"/>
<dbReference type="PANTHER" id="PTHR34383:SF3">
    <property type="entry name" value="POLYPHOSPHATE:AMP PHOSPHOTRANSFERASE"/>
    <property type="match status" value="1"/>
</dbReference>
<reference evidence="3 4" key="1">
    <citation type="journal article" date="2009" name="Stand. Genomic Sci.">
        <title>Complete genome sequence of Beutenbergia cavernae type strain (HKI 0122).</title>
        <authorList>
            <person name="Land M."/>
            <person name="Pukall R."/>
            <person name="Abt B."/>
            <person name="Goker M."/>
            <person name="Rohde M."/>
            <person name="Glavina Del Rio T."/>
            <person name="Tice H."/>
            <person name="Copeland A."/>
            <person name="Cheng J.F."/>
            <person name="Lucas S."/>
            <person name="Chen F."/>
            <person name="Nolan M."/>
            <person name="Bruce D."/>
            <person name="Goodwin L."/>
            <person name="Pitluck S."/>
            <person name="Ivanova N."/>
            <person name="Mavromatis K."/>
            <person name="Ovchinnikova G."/>
            <person name="Pati A."/>
            <person name="Chen A."/>
            <person name="Palaniappan K."/>
            <person name="Hauser L."/>
            <person name="Chang Y.J."/>
            <person name="Jefferies C.C."/>
            <person name="Saunders E."/>
            <person name="Brettin T."/>
            <person name="Detter J.C."/>
            <person name="Han C."/>
            <person name="Chain P."/>
            <person name="Bristow J."/>
            <person name="Eisen J.A."/>
            <person name="Markowitz V."/>
            <person name="Hugenholtz P."/>
            <person name="Kyrpides N.C."/>
            <person name="Klenk H.P."/>
            <person name="Lapidus A."/>
        </authorList>
    </citation>
    <scope>NUCLEOTIDE SEQUENCE [LARGE SCALE GENOMIC DNA]</scope>
    <source>
        <strain evidence="4">ATCC BAA-8 / DSM 12333 / NBRC 16432</strain>
    </source>
</reference>
<protein>
    <recommendedName>
        <fullName evidence="2">Polyphosphate kinase-2-related domain-containing protein</fullName>
    </recommendedName>
</protein>
<keyword evidence="4" id="KW-1185">Reference proteome</keyword>
<dbReference type="GO" id="GO:0006797">
    <property type="term" value="P:polyphosphate metabolic process"/>
    <property type="evidence" value="ECO:0007669"/>
    <property type="project" value="InterPro"/>
</dbReference>
<dbReference type="Gene3D" id="3.40.50.300">
    <property type="entry name" value="P-loop containing nucleotide triphosphate hydrolases"/>
    <property type="match status" value="1"/>
</dbReference>
<evidence type="ECO:0000259" key="2">
    <source>
        <dbReference type="Pfam" id="PF03976"/>
    </source>
</evidence>